<sequence>MMLLPLLLLWLRAPLFFPQSLRWSLLLMFCLVAGHCPTAAEPDLPAPVTYPDAISPDTVAAAQGDVSGADPPDKASRREREGSLVRNVRGRFAEVGRRWAFTTEDGRTSYKVLENLALQRVVKAVRQDADDNRWAVHGTLTEFGDDNYLLLRAVTRAGQLDTP</sequence>
<feature type="region of interest" description="Disordered" evidence="1">
    <location>
        <begin position="62"/>
        <end position="82"/>
    </location>
</feature>
<evidence type="ECO:0000313" key="3">
    <source>
        <dbReference type="Proteomes" id="UP000325286"/>
    </source>
</evidence>
<dbReference type="AlphaFoldDB" id="A0A5B9QLK2"/>
<gene>
    <name evidence="2" type="ORF">UC8_19490</name>
</gene>
<dbReference type="OrthoDB" id="272502at2"/>
<reference evidence="2 3" key="1">
    <citation type="submission" date="2019-08" db="EMBL/GenBank/DDBJ databases">
        <title>Deep-cultivation of Planctomycetes and their phenomic and genomic characterization uncovers novel biology.</title>
        <authorList>
            <person name="Wiegand S."/>
            <person name="Jogler M."/>
            <person name="Boedeker C."/>
            <person name="Pinto D."/>
            <person name="Vollmers J."/>
            <person name="Rivas-Marin E."/>
            <person name="Kohn T."/>
            <person name="Peeters S.H."/>
            <person name="Heuer A."/>
            <person name="Rast P."/>
            <person name="Oberbeckmann S."/>
            <person name="Bunk B."/>
            <person name="Jeske O."/>
            <person name="Meyerdierks A."/>
            <person name="Storesund J.E."/>
            <person name="Kallscheuer N."/>
            <person name="Luecker S."/>
            <person name="Lage O.M."/>
            <person name="Pohl T."/>
            <person name="Merkel B.J."/>
            <person name="Hornburger P."/>
            <person name="Mueller R.-W."/>
            <person name="Bruemmer F."/>
            <person name="Labrenz M."/>
            <person name="Spormann A.M."/>
            <person name="Op den Camp H."/>
            <person name="Overmann J."/>
            <person name="Amann R."/>
            <person name="Jetten M.S.M."/>
            <person name="Mascher T."/>
            <person name="Medema M.H."/>
            <person name="Devos D.P."/>
            <person name="Kaster A.-K."/>
            <person name="Ovreas L."/>
            <person name="Rohde M."/>
            <person name="Galperin M.Y."/>
            <person name="Jogler C."/>
        </authorList>
    </citation>
    <scope>NUCLEOTIDE SEQUENCE [LARGE SCALE GENOMIC DNA]</scope>
    <source>
        <strain evidence="2 3">UC8</strain>
    </source>
</reference>
<proteinExistence type="predicted"/>
<dbReference type="EMBL" id="CP042914">
    <property type="protein sequence ID" value="QEG39947.1"/>
    <property type="molecule type" value="Genomic_DNA"/>
</dbReference>
<dbReference type="RefSeq" id="WP_068136383.1">
    <property type="nucleotide sequence ID" value="NZ_CP042914.1"/>
</dbReference>
<evidence type="ECO:0000256" key="1">
    <source>
        <dbReference type="SAM" id="MobiDB-lite"/>
    </source>
</evidence>
<protein>
    <submittedName>
        <fullName evidence="2">Uncharacterized protein</fullName>
    </submittedName>
</protein>
<accession>A0A5B9QLK2</accession>
<keyword evidence="3" id="KW-1185">Reference proteome</keyword>
<feature type="compositionally biased region" description="Basic and acidic residues" evidence="1">
    <location>
        <begin position="71"/>
        <end position="82"/>
    </location>
</feature>
<evidence type="ECO:0000313" key="2">
    <source>
        <dbReference type="EMBL" id="QEG39947.1"/>
    </source>
</evidence>
<name>A0A5B9QLK2_9BACT</name>
<dbReference type="KEGG" id="rul:UC8_19490"/>
<organism evidence="2 3">
    <name type="scientific">Roseimaritima ulvae</name>
    <dbReference type="NCBI Taxonomy" id="980254"/>
    <lineage>
        <taxon>Bacteria</taxon>
        <taxon>Pseudomonadati</taxon>
        <taxon>Planctomycetota</taxon>
        <taxon>Planctomycetia</taxon>
        <taxon>Pirellulales</taxon>
        <taxon>Pirellulaceae</taxon>
        <taxon>Roseimaritima</taxon>
    </lineage>
</organism>
<dbReference type="Proteomes" id="UP000325286">
    <property type="component" value="Chromosome"/>
</dbReference>